<keyword evidence="4" id="KW-1185">Reference proteome</keyword>
<feature type="region of interest" description="Disordered" evidence="1">
    <location>
        <begin position="93"/>
        <end position="112"/>
    </location>
</feature>
<evidence type="ECO:0000256" key="2">
    <source>
        <dbReference type="SAM" id="SignalP"/>
    </source>
</evidence>
<gene>
    <name evidence="3" type="ORF">GSCOC_T00030634001</name>
</gene>
<dbReference type="EMBL" id="HG739126">
    <property type="protein sequence ID" value="CDP10053.1"/>
    <property type="molecule type" value="Genomic_DNA"/>
</dbReference>
<dbReference type="PhylomeDB" id="A0A068UR06"/>
<proteinExistence type="predicted"/>
<feature type="region of interest" description="Disordered" evidence="1">
    <location>
        <begin position="33"/>
        <end position="73"/>
    </location>
</feature>
<evidence type="ECO:0000313" key="3">
    <source>
        <dbReference type="EMBL" id="CDP10053.1"/>
    </source>
</evidence>
<dbReference type="InParanoid" id="A0A068UR06"/>
<reference evidence="4" key="1">
    <citation type="journal article" date="2014" name="Science">
        <title>The coffee genome provides insight into the convergent evolution of caffeine biosynthesis.</title>
        <authorList>
            <person name="Denoeud F."/>
            <person name="Carretero-Paulet L."/>
            <person name="Dereeper A."/>
            <person name="Droc G."/>
            <person name="Guyot R."/>
            <person name="Pietrella M."/>
            <person name="Zheng C."/>
            <person name="Alberti A."/>
            <person name="Anthony F."/>
            <person name="Aprea G."/>
            <person name="Aury J.M."/>
            <person name="Bento P."/>
            <person name="Bernard M."/>
            <person name="Bocs S."/>
            <person name="Campa C."/>
            <person name="Cenci A."/>
            <person name="Combes M.C."/>
            <person name="Crouzillat D."/>
            <person name="Da Silva C."/>
            <person name="Daddiego L."/>
            <person name="De Bellis F."/>
            <person name="Dussert S."/>
            <person name="Garsmeur O."/>
            <person name="Gayraud T."/>
            <person name="Guignon V."/>
            <person name="Jahn K."/>
            <person name="Jamilloux V."/>
            <person name="Joet T."/>
            <person name="Labadie K."/>
            <person name="Lan T."/>
            <person name="Leclercq J."/>
            <person name="Lepelley M."/>
            <person name="Leroy T."/>
            <person name="Li L.T."/>
            <person name="Librado P."/>
            <person name="Lopez L."/>
            <person name="Munoz A."/>
            <person name="Noel B."/>
            <person name="Pallavicini A."/>
            <person name="Perrotta G."/>
            <person name="Poncet V."/>
            <person name="Pot D."/>
            <person name="Priyono X."/>
            <person name="Rigoreau M."/>
            <person name="Rouard M."/>
            <person name="Rozas J."/>
            <person name="Tranchant-Dubreuil C."/>
            <person name="VanBuren R."/>
            <person name="Zhang Q."/>
            <person name="Andrade A.C."/>
            <person name="Argout X."/>
            <person name="Bertrand B."/>
            <person name="de Kochko A."/>
            <person name="Graziosi G."/>
            <person name="Henry R.J."/>
            <person name="Jayarama X."/>
            <person name="Ming R."/>
            <person name="Nagai C."/>
            <person name="Rounsley S."/>
            <person name="Sankoff D."/>
            <person name="Giuliano G."/>
            <person name="Albert V.A."/>
            <person name="Wincker P."/>
            <person name="Lashermes P."/>
        </authorList>
    </citation>
    <scope>NUCLEOTIDE SEQUENCE [LARGE SCALE GENOMIC DNA]</scope>
    <source>
        <strain evidence="4">cv. DH200-94</strain>
    </source>
</reference>
<accession>A0A068UR06</accession>
<organism evidence="3 4">
    <name type="scientific">Coffea canephora</name>
    <name type="common">Robusta coffee</name>
    <dbReference type="NCBI Taxonomy" id="49390"/>
    <lineage>
        <taxon>Eukaryota</taxon>
        <taxon>Viridiplantae</taxon>
        <taxon>Streptophyta</taxon>
        <taxon>Embryophyta</taxon>
        <taxon>Tracheophyta</taxon>
        <taxon>Spermatophyta</taxon>
        <taxon>Magnoliopsida</taxon>
        <taxon>eudicotyledons</taxon>
        <taxon>Gunneridae</taxon>
        <taxon>Pentapetalae</taxon>
        <taxon>asterids</taxon>
        <taxon>lamiids</taxon>
        <taxon>Gentianales</taxon>
        <taxon>Rubiaceae</taxon>
        <taxon>Ixoroideae</taxon>
        <taxon>Gardenieae complex</taxon>
        <taxon>Bertiereae - Coffeeae clade</taxon>
        <taxon>Coffeeae</taxon>
        <taxon>Coffea</taxon>
    </lineage>
</organism>
<protein>
    <submittedName>
        <fullName evidence="3">Uncharacterized protein</fullName>
    </submittedName>
</protein>
<dbReference type="Proteomes" id="UP000295252">
    <property type="component" value="Chromosome V"/>
</dbReference>
<keyword evidence="2" id="KW-0732">Signal</keyword>
<evidence type="ECO:0000256" key="1">
    <source>
        <dbReference type="SAM" id="MobiDB-lite"/>
    </source>
</evidence>
<feature type="compositionally biased region" description="Polar residues" evidence="1">
    <location>
        <begin position="53"/>
        <end position="62"/>
    </location>
</feature>
<feature type="signal peptide" evidence="2">
    <location>
        <begin position="1"/>
        <end position="29"/>
    </location>
</feature>
<sequence length="112" mass="12020">MTSKTFASPMFIFFWLLMISIILVQPALSGRTLGSSGGDATIGIIPGGPPKATGTSSPTNSAPKAVGRGPIGYGPLHRPPFCNRMFYRECLNPPKRRCSSYNRCGRPPLPPK</sequence>
<dbReference type="Gramene" id="CDP10053">
    <property type="protein sequence ID" value="CDP10053"/>
    <property type="gene ID" value="GSCOC_T00030634001"/>
</dbReference>
<name>A0A068UR06_COFCA</name>
<evidence type="ECO:0000313" key="4">
    <source>
        <dbReference type="Proteomes" id="UP000295252"/>
    </source>
</evidence>
<feature type="chain" id="PRO_5001655002" evidence="2">
    <location>
        <begin position="30"/>
        <end position="112"/>
    </location>
</feature>
<dbReference type="AlphaFoldDB" id="A0A068UR06"/>